<evidence type="ECO:0000313" key="2">
    <source>
        <dbReference type="Proteomes" id="UP000427842"/>
    </source>
</evidence>
<organism evidence="1 2">
    <name type="scientific">Komagataeibacter medellinensis</name>
    <dbReference type="NCBI Taxonomy" id="1177712"/>
    <lineage>
        <taxon>Bacteria</taxon>
        <taxon>Pseudomonadati</taxon>
        <taxon>Pseudomonadota</taxon>
        <taxon>Alphaproteobacteria</taxon>
        <taxon>Acetobacterales</taxon>
        <taxon>Acetobacteraceae</taxon>
        <taxon>Komagataeibacter</taxon>
    </lineage>
</organism>
<gene>
    <name evidence="1" type="ORF">D3W54_01220</name>
</gene>
<accession>A0ABQ6VXA0</accession>
<sequence length="113" mass="12724">MHTAIHHSVQDHVRNIAPVIAPIAVMDALHDVTTGTPLDQPDRFDALYRDLMDLLDGFHPQATIDECLMVVGHPMNQIAGREERRDAMTRFFEMLIPTHLTVSEILTGLETRA</sequence>
<evidence type="ECO:0000313" key="1">
    <source>
        <dbReference type="EMBL" id="KAB8123068.1"/>
    </source>
</evidence>
<name>A0ABQ6VXA0_9PROT</name>
<dbReference type="Proteomes" id="UP000427842">
    <property type="component" value="Unassembled WGS sequence"/>
</dbReference>
<dbReference type="EMBL" id="QYAZ01000001">
    <property type="protein sequence ID" value="KAB8123068.1"/>
    <property type="molecule type" value="Genomic_DNA"/>
</dbReference>
<keyword evidence="2" id="KW-1185">Reference proteome</keyword>
<proteinExistence type="predicted"/>
<dbReference type="RefSeq" id="WP_153467615.1">
    <property type="nucleotide sequence ID" value="NZ_QYAZ01000001.1"/>
</dbReference>
<comment type="caution">
    <text evidence="1">The sequence shown here is derived from an EMBL/GenBank/DDBJ whole genome shotgun (WGS) entry which is preliminary data.</text>
</comment>
<protein>
    <submittedName>
        <fullName evidence="1">Uncharacterized protein</fullName>
    </submittedName>
</protein>
<reference evidence="1 2" key="1">
    <citation type="submission" date="2018-09" db="EMBL/GenBank/DDBJ databases">
        <title>Genome sequence and characterization of the bcs clusters for the production of nanocellulose from the low pH resistant strain Komagataeibacter medellinensis ID13488.</title>
        <authorList>
            <person name="Hernandez-Arriaga A.M."/>
            <person name="Del Cerro C."/>
            <person name="Urbina L."/>
            <person name="Eceiza A."/>
            <person name="Retegi A."/>
            <person name="Prieto M.A."/>
        </authorList>
    </citation>
    <scope>NUCLEOTIDE SEQUENCE [LARGE SCALE GENOMIC DNA]</scope>
    <source>
        <strain evidence="1 2">ID13488</strain>
    </source>
</reference>